<organism evidence="1 2">
    <name type="scientific">Purpureocillium lilacinum</name>
    <name type="common">Paecilomyces lilacinus</name>
    <dbReference type="NCBI Taxonomy" id="33203"/>
    <lineage>
        <taxon>Eukaryota</taxon>
        <taxon>Fungi</taxon>
        <taxon>Dikarya</taxon>
        <taxon>Ascomycota</taxon>
        <taxon>Pezizomycotina</taxon>
        <taxon>Sordariomycetes</taxon>
        <taxon>Hypocreomycetidae</taxon>
        <taxon>Hypocreales</taxon>
        <taxon>Ophiocordycipitaceae</taxon>
        <taxon>Purpureocillium</taxon>
    </lineage>
</organism>
<protein>
    <submittedName>
        <fullName evidence="1">Uncharacterized protein</fullName>
    </submittedName>
</protein>
<accession>A0ACC4DFM9</accession>
<gene>
    <name evidence="1" type="ORF">ACCO45_010406</name>
</gene>
<name>A0ACC4DFM9_PURLI</name>
<keyword evidence="2" id="KW-1185">Reference proteome</keyword>
<evidence type="ECO:0000313" key="1">
    <source>
        <dbReference type="EMBL" id="KAL3954843.1"/>
    </source>
</evidence>
<sequence>MAIGKSSPVAVVGAGAWGLSTTLHLVQSGYTDVTTGYINCTSGRAPQRSVDTLAKNFASVSCLPTFANEIRILREKKGFNNVAWQLTGELTGFNGYFNRLAGYAHSGNTLARVQAFCALKGVRFLLGERVGKVEAFIYNVCGRCTGVRTADGSTHDAVVTICALGANAATLVPSIGKFAIARCWSVVHIQLTEDEVNLLRGIPVVNVRDLGFFFEPDPHTRLLKLCPLGGGYTNTGVDGVSLPPGSVSEPGWGGFVPPDDERKLRALLREVLPWLADRPFVDNKFCWFSDTPDSEDCIDFVPGSSNSLVVLAGDSGHGFKMMPTVGKWVLELLDAGRQALPRWQWKSNQGKAAWEGGVSWRVGNSKEMRDLIGEPLPLEARSNTLVPPHVPDVAGQPDWSTGARAMSTTTTPQAFTGSHSKVEGKKTVHFPAIALDRVPQFPQRYSSISGDPRIA</sequence>
<evidence type="ECO:0000313" key="2">
    <source>
        <dbReference type="Proteomes" id="UP001638806"/>
    </source>
</evidence>
<comment type="caution">
    <text evidence="1">The sequence shown here is derived from an EMBL/GenBank/DDBJ whole genome shotgun (WGS) entry which is preliminary data.</text>
</comment>
<dbReference type="Proteomes" id="UP001638806">
    <property type="component" value="Unassembled WGS sequence"/>
</dbReference>
<dbReference type="EMBL" id="JBGNUJ010000010">
    <property type="protein sequence ID" value="KAL3954843.1"/>
    <property type="molecule type" value="Genomic_DNA"/>
</dbReference>
<proteinExistence type="predicted"/>
<reference evidence="1" key="1">
    <citation type="submission" date="2024-12" db="EMBL/GenBank/DDBJ databases">
        <title>Comparative genomics and development of molecular markers within Purpureocillium lilacinum and among Purpureocillium species.</title>
        <authorList>
            <person name="Yeh Z.-Y."/>
            <person name="Ni N.-T."/>
            <person name="Lo P.-H."/>
            <person name="Mushyakhwo K."/>
            <person name="Lin C.-F."/>
            <person name="Nai Y.-S."/>
        </authorList>
    </citation>
    <scope>NUCLEOTIDE SEQUENCE</scope>
    <source>
        <strain evidence="1">NCHU-NPUST-175</strain>
    </source>
</reference>